<name>X1NR75_9ZZZZ</name>
<evidence type="ECO:0000313" key="1">
    <source>
        <dbReference type="EMBL" id="GAI29315.1"/>
    </source>
</evidence>
<protein>
    <recommendedName>
        <fullName evidence="2">Glycosyltransferase 2-like domain-containing protein</fullName>
    </recommendedName>
</protein>
<reference evidence="1" key="1">
    <citation type="journal article" date="2014" name="Front. Microbiol.">
        <title>High frequency of phylogenetically diverse reductive dehalogenase-homologous genes in deep subseafloor sedimentary metagenomes.</title>
        <authorList>
            <person name="Kawai M."/>
            <person name="Futagami T."/>
            <person name="Toyoda A."/>
            <person name="Takaki Y."/>
            <person name="Nishi S."/>
            <person name="Hori S."/>
            <person name="Arai W."/>
            <person name="Tsubouchi T."/>
            <person name="Morono Y."/>
            <person name="Uchiyama I."/>
            <person name="Ito T."/>
            <person name="Fujiyama A."/>
            <person name="Inagaki F."/>
            <person name="Takami H."/>
        </authorList>
    </citation>
    <scope>NUCLEOTIDE SEQUENCE</scope>
    <source>
        <strain evidence="1">Expedition CK06-06</strain>
    </source>
</reference>
<accession>X1NR75</accession>
<dbReference type="InterPro" id="IPR029044">
    <property type="entry name" value="Nucleotide-diphossugar_trans"/>
</dbReference>
<dbReference type="SUPFAM" id="SSF53448">
    <property type="entry name" value="Nucleotide-diphospho-sugar transferases"/>
    <property type="match status" value="1"/>
</dbReference>
<comment type="caution">
    <text evidence="1">The sequence shown here is derived from an EMBL/GenBank/DDBJ whole genome shotgun (WGS) entry which is preliminary data.</text>
</comment>
<organism evidence="1">
    <name type="scientific">marine sediment metagenome</name>
    <dbReference type="NCBI Taxonomy" id="412755"/>
    <lineage>
        <taxon>unclassified sequences</taxon>
        <taxon>metagenomes</taxon>
        <taxon>ecological metagenomes</taxon>
    </lineage>
</organism>
<feature type="non-terminal residue" evidence="1">
    <location>
        <position position="1"/>
    </location>
</feature>
<gene>
    <name evidence="1" type="ORF">S06H3_24929</name>
</gene>
<dbReference type="AlphaFoldDB" id="X1NR75"/>
<proteinExistence type="predicted"/>
<evidence type="ECO:0008006" key="2">
    <source>
        <dbReference type="Google" id="ProtNLM"/>
    </source>
</evidence>
<feature type="non-terminal residue" evidence="1">
    <location>
        <position position="90"/>
    </location>
</feature>
<dbReference type="EMBL" id="BARV01014101">
    <property type="protein sequence ID" value="GAI29315.1"/>
    <property type="molecule type" value="Genomic_DNA"/>
</dbReference>
<dbReference type="Gene3D" id="3.90.550.10">
    <property type="entry name" value="Spore Coat Polysaccharide Biosynthesis Protein SpsA, Chain A"/>
    <property type="match status" value="1"/>
</dbReference>
<sequence>KLSEISLITVRYWPSEILEQNLLSYLPEDVEFIQLDNPDNERWASMAKALNYGIRKAANDLIICAHEDIKFGNHWFEDFLRQEASLKRWG</sequence>